<dbReference type="CDD" id="cd04093">
    <property type="entry name" value="HBS1_C_III"/>
    <property type="match status" value="1"/>
</dbReference>
<dbReference type="Gene3D" id="2.40.30.10">
    <property type="entry name" value="Translation factors"/>
    <property type="match status" value="2"/>
</dbReference>
<feature type="domain" description="GTP-eEF1A C-terminal" evidence="3">
    <location>
        <begin position="77"/>
        <end position="177"/>
    </location>
</feature>
<evidence type="ECO:0000256" key="2">
    <source>
        <dbReference type="ARBA" id="ARBA00023134"/>
    </source>
</evidence>
<evidence type="ECO:0000313" key="5">
    <source>
        <dbReference type="Proteomes" id="UP000472262"/>
    </source>
</evidence>
<dbReference type="Ensembl" id="ENSSGRT00000050983.1">
    <property type="protein sequence ID" value="ENSSGRP00000047676.1"/>
    <property type="gene ID" value="ENSSGRG00000025441.1"/>
</dbReference>
<reference evidence="4" key="1">
    <citation type="submission" date="2025-08" db="UniProtKB">
        <authorList>
            <consortium name="Ensembl"/>
        </authorList>
    </citation>
    <scope>IDENTIFICATION</scope>
</reference>
<keyword evidence="5" id="KW-1185">Reference proteome</keyword>
<evidence type="ECO:0000256" key="1">
    <source>
        <dbReference type="ARBA" id="ARBA00022741"/>
    </source>
</evidence>
<dbReference type="GO" id="GO:0005525">
    <property type="term" value="F:GTP binding"/>
    <property type="evidence" value="ECO:0007669"/>
    <property type="project" value="UniProtKB-KW"/>
</dbReference>
<dbReference type="SUPFAM" id="SSF50447">
    <property type="entry name" value="Translation proteins"/>
    <property type="match status" value="1"/>
</dbReference>
<dbReference type="Proteomes" id="UP000472262">
    <property type="component" value="Unassembled WGS sequence"/>
</dbReference>
<dbReference type="FunFam" id="2.40.30.10:FF:000035">
    <property type="entry name" value="HBS1-like translational GTPase"/>
    <property type="match status" value="1"/>
</dbReference>
<evidence type="ECO:0000259" key="3">
    <source>
        <dbReference type="Pfam" id="PF22594"/>
    </source>
</evidence>
<keyword evidence="1" id="KW-0547">Nucleotide-binding</keyword>
<proteinExistence type="predicted"/>
<accession>A0A672NC61</accession>
<dbReference type="InParanoid" id="A0A672NC61"/>
<protein>
    <recommendedName>
        <fullName evidence="3">GTP-eEF1A C-terminal domain-containing protein</fullName>
    </recommendedName>
</protein>
<dbReference type="InterPro" id="IPR009000">
    <property type="entry name" value="Transl_B-barrel_sf"/>
</dbReference>
<dbReference type="AlphaFoldDB" id="A0A672NC61"/>
<sequence>GREQSYNLSDLLAMPVPNKSIPAALNPPPGITLHDEALDWAAAGDHVSLTVTGMDIIKINVGCIFCDPKEPIRACTRFRARILLFNIEVPVTQGFPVLLHYQTVSEPATIRKLVSVLHKSSGEVLKKKPKCLSKGQNAVVEIQTQRPVALELYKDYKELGRFMLRYVGSTIAAGVVTEVKGSTYPPFLTKHIHVLF</sequence>
<keyword evidence="2" id="KW-0342">GTP-binding</keyword>
<dbReference type="Pfam" id="PF22594">
    <property type="entry name" value="GTP-eEF1A_C"/>
    <property type="match status" value="1"/>
</dbReference>
<evidence type="ECO:0000313" key="4">
    <source>
        <dbReference type="Ensembl" id="ENSSGRP00000047676.1"/>
    </source>
</evidence>
<dbReference type="InterPro" id="IPR009001">
    <property type="entry name" value="Transl_elong_EF1A/Init_IF2_C"/>
</dbReference>
<dbReference type="PANTHER" id="PTHR23115">
    <property type="entry name" value="TRANSLATION FACTOR"/>
    <property type="match status" value="1"/>
</dbReference>
<dbReference type="InterPro" id="IPR050100">
    <property type="entry name" value="TRAFAC_GTPase_members"/>
</dbReference>
<organism evidence="4 5">
    <name type="scientific">Sinocyclocheilus grahami</name>
    <name type="common">Dianchi golden-line fish</name>
    <name type="synonym">Barbus grahami</name>
    <dbReference type="NCBI Taxonomy" id="75366"/>
    <lineage>
        <taxon>Eukaryota</taxon>
        <taxon>Metazoa</taxon>
        <taxon>Chordata</taxon>
        <taxon>Craniata</taxon>
        <taxon>Vertebrata</taxon>
        <taxon>Euteleostomi</taxon>
        <taxon>Actinopterygii</taxon>
        <taxon>Neopterygii</taxon>
        <taxon>Teleostei</taxon>
        <taxon>Ostariophysi</taxon>
        <taxon>Cypriniformes</taxon>
        <taxon>Cyprinidae</taxon>
        <taxon>Cyprininae</taxon>
        <taxon>Sinocyclocheilus</taxon>
    </lineage>
</organism>
<dbReference type="OMA" id="HNIDEPG"/>
<dbReference type="InterPro" id="IPR054696">
    <property type="entry name" value="GTP-eEF1A_C"/>
</dbReference>
<dbReference type="SUPFAM" id="SSF50465">
    <property type="entry name" value="EF-Tu/eEF-1alpha/eIF2-gamma C-terminal domain"/>
    <property type="match status" value="1"/>
</dbReference>
<reference evidence="4" key="2">
    <citation type="submission" date="2025-09" db="UniProtKB">
        <authorList>
            <consortium name="Ensembl"/>
        </authorList>
    </citation>
    <scope>IDENTIFICATION</scope>
</reference>
<name>A0A672NC61_SINGR</name>